<feature type="coiled-coil region" evidence="11">
    <location>
        <begin position="147"/>
        <end position="195"/>
    </location>
</feature>
<evidence type="ECO:0000256" key="4">
    <source>
        <dbReference type="ARBA" id="ARBA00020244"/>
    </source>
</evidence>
<dbReference type="InterPro" id="IPR015500">
    <property type="entry name" value="Peptidase_S8_subtilisin-rel"/>
</dbReference>
<feature type="compositionally biased region" description="Low complexity" evidence="12">
    <location>
        <begin position="2437"/>
        <end position="2446"/>
    </location>
</feature>
<evidence type="ECO:0000313" key="19">
    <source>
        <dbReference type="Proteomes" id="UP001153954"/>
    </source>
</evidence>
<keyword evidence="5" id="KW-0031">Aminopeptidase</keyword>
<dbReference type="PANTHER" id="PTHR43806">
    <property type="entry name" value="PEPTIDASE S8"/>
    <property type="match status" value="1"/>
</dbReference>
<feature type="active site" description="Charge relay system" evidence="10">
    <location>
        <position position="268"/>
    </location>
</feature>
<feature type="region of interest" description="Disordered" evidence="12">
    <location>
        <begin position="2295"/>
        <end position="2347"/>
    </location>
</feature>
<dbReference type="EMBL" id="CAKOGL010000025">
    <property type="protein sequence ID" value="CAH2102007.1"/>
    <property type="molecule type" value="Genomic_DNA"/>
</dbReference>
<feature type="compositionally biased region" description="Low complexity" evidence="12">
    <location>
        <begin position="2456"/>
        <end position="2477"/>
    </location>
</feature>
<feature type="region of interest" description="Disordered" evidence="12">
    <location>
        <begin position="1625"/>
        <end position="1677"/>
    </location>
</feature>
<dbReference type="GO" id="GO:0005829">
    <property type="term" value="C:cytosol"/>
    <property type="evidence" value="ECO:0007669"/>
    <property type="project" value="TreeGrafter"/>
</dbReference>
<feature type="domain" description="Tripeptidyl peptidase II second Ig-like" evidence="14">
    <location>
        <begin position="796"/>
        <end position="953"/>
    </location>
</feature>
<evidence type="ECO:0000259" key="13">
    <source>
        <dbReference type="Pfam" id="PF00082"/>
    </source>
</evidence>
<feature type="domain" description="Tripeptidyl peptidase II second Ig-like" evidence="14">
    <location>
        <begin position="959"/>
        <end position="1005"/>
    </location>
</feature>
<dbReference type="InterPro" id="IPR022232">
    <property type="entry name" value="TPPII_C_art"/>
</dbReference>
<feature type="compositionally biased region" description="Low complexity" evidence="12">
    <location>
        <begin position="2322"/>
        <end position="2343"/>
    </location>
</feature>
<feature type="domain" description="Tripeptidyl-peptidase II galactose-binding" evidence="17">
    <location>
        <begin position="673"/>
        <end position="761"/>
    </location>
</feature>
<dbReference type="InterPro" id="IPR050131">
    <property type="entry name" value="Peptidase_S8_subtilisin-like"/>
</dbReference>
<evidence type="ECO:0000313" key="18">
    <source>
        <dbReference type="EMBL" id="CAH2102007.1"/>
    </source>
</evidence>
<feature type="compositionally biased region" description="Low complexity" evidence="12">
    <location>
        <begin position="2035"/>
        <end position="2044"/>
    </location>
</feature>
<dbReference type="Pfam" id="PF21316">
    <property type="entry name" value="TPPII_GBD"/>
    <property type="match status" value="1"/>
</dbReference>
<dbReference type="PROSITE" id="PS00138">
    <property type="entry name" value="SUBTILASE_SER"/>
    <property type="match status" value="1"/>
</dbReference>
<evidence type="ECO:0000256" key="8">
    <source>
        <dbReference type="ARBA" id="ARBA00022825"/>
    </source>
</evidence>
<keyword evidence="19" id="KW-1185">Reference proteome</keyword>
<evidence type="ECO:0000256" key="6">
    <source>
        <dbReference type="ARBA" id="ARBA00022670"/>
    </source>
</evidence>
<dbReference type="Gene3D" id="3.40.50.200">
    <property type="entry name" value="Peptidase S8/S53 domain"/>
    <property type="match status" value="2"/>
</dbReference>
<keyword evidence="11" id="KW-0175">Coiled coil</keyword>
<feature type="compositionally biased region" description="Low complexity" evidence="12">
    <location>
        <begin position="1518"/>
        <end position="1539"/>
    </location>
</feature>
<dbReference type="InterPro" id="IPR048384">
    <property type="entry name" value="TPPII_GBD"/>
</dbReference>
<feature type="region of interest" description="Disordered" evidence="12">
    <location>
        <begin position="2027"/>
        <end position="2079"/>
    </location>
</feature>
<dbReference type="FunFam" id="3.40.50.200:FF:000003">
    <property type="entry name" value="Tripeptidyl peptidase 2"/>
    <property type="match status" value="1"/>
</dbReference>
<feature type="compositionally biased region" description="Low complexity" evidence="12">
    <location>
        <begin position="1499"/>
        <end position="1508"/>
    </location>
</feature>
<feature type="region of interest" description="Disordered" evidence="12">
    <location>
        <begin position="2161"/>
        <end position="2213"/>
    </location>
</feature>
<comment type="catalytic activity">
    <reaction evidence="1">
        <text>Release of an N-terminal tripeptide from a polypeptide.</text>
        <dbReference type="EC" id="3.4.14.10"/>
    </reaction>
</comment>
<feature type="domain" description="Peptidase S8/S53" evidence="13">
    <location>
        <begin position="35"/>
        <end position="496"/>
    </location>
</feature>
<keyword evidence="6 10" id="KW-0645">Protease</keyword>
<dbReference type="PANTHER" id="PTHR43806:SF14">
    <property type="entry name" value="TRIPEPTIDYL-PEPTIDASE 2"/>
    <property type="match status" value="1"/>
</dbReference>
<feature type="compositionally biased region" description="Low complexity" evidence="12">
    <location>
        <begin position="1920"/>
        <end position="1941"/>
    </location>
</feature>
<feature type="region of interest" description="Disordered" evidence="12">
    <location>
        <begin position="1223"/>
        <end position="1275"/>
    </location>
</feature>
<dbReference type="InterPro" id="IPR046939">
    <property type="entry name" value="TPPII_C_sf"/>
</dbReference>
<organism evidence="18 19">
    <name type="scientific">Euphydryas editha</name>
    <name type="common">Edith's checkerspot</name>
    <dbReference type="NCBI Taxonomy" id="104508"/>
    <lineage>
        <taxon>Eukaryota</taxon>
        <taxon>Metazoa</taxon>
        <taxon>Ecdysozoa</taxon>
        <taxon>Arthropoda</taxon>
        <taxon>Hexapoda</taxon>
        <taxon>Insecta</taxon>
        <taxon>Pterygota</taxon>
        <taxon>Neoptera</taxon>
        <taxon>Endopterygota</taxon>
        <taxon>Lepidoptera</taxon>
        <taxon>Glossata</taxon>
        <taxon>Ditrysia</taxon>
        <taxon>Papilionoidea</taxon>
        <taxon>Nymphalidae</taxon>
        <taxon>Nymphalinae</taxon>
        <taxon>Euphydryas</taxon>
    </lineage>
</organism>
<feature type="compositionally biased region" description="Low complexity" evidence="12">
    <location>
        <begin position="2169"/>
        <end position="2178"/>
    </location>
</feature>
<feature type="compositionally biased region" description="Low complexity" evidence="12">
    <location>
        <begin position="2188"/>
        <end position="2209"/>
    </location>
</feature>
<dbReference type="Pfam" id="PF12580">
    <property type="entry name" value="TPPII"/>
    <property type="match status" value="4"/>
</dbReference>
<feature type="region of interest" description="Disordered" evidence="12">
    <location>
        <begin position="1357"/>
        <end position="1409"/>
    </location>
</feature>
<feature type="domain" description="Tripeptidyl peptidase II C-terminal" evidence="15">
    <location>
        <begin position="2659"/>
        <end position="2717"/>
    </location>
</feature>
<keyword evidence="7 10" id="KW-0378">Hydrolase</keyword>
<keyword evidence="8 10" id="KW-0720">Serine protease</keyword>
<dbReference type="InterPro" id="IPR048383">
    <property type="entry name" value="TPPII_Ig-like-1"/>
</dbReference>
<evidence type="ECO:0000256" key="7">
    <source>
        <dbReference type="ARBA" id="ARBA00022801"/>
    </source>
</evidence>
<sequence>MADVPIDCDFPVWGLLPKKETGVVSFVTKYPNYDGRNTIIAILDSGVDPAAAGLKVTSTGETKVIERFDCSGCGDVDTSTIVRKVVDGCITGITERKLKIPESWKNPTGEWRIGVVYPFSLYPTKVKERLQEHRKEHLWDVGYKPALAEATKQLQDFEDEISSKTTLSQEEKMQKEELEARVEVLKEIEKKYTDVGPTYDCVLFHDGTCWRACIDTSETGDLSTGPLLGEYSITHEHSHLTPLDEMTVSINVHDEGNTLEIVGMCSTHGTHVAAIAAGYFPNEPDKNGVAPGAKIISLTIGDSRLGSMETGTALVRACIKIMELSKKMKVDVVNMSYGEHAHWSNAGRVGSVISSVVNRYGVSWVVSAGNHGPALATVGAPPDIAQPILIGVGAYVSAEMMLAAYSMRAQSAPGAFSWSSRGPCADGAAGLSVCAPGGAVASVARFTLRNSQLMNGTSMAAPHVAGAVAALISGLKDRELPYSPYSVKRALENSATFLTHVEPWAQGCGLLNIEKAFEILTTYHDQPERDVTFNIKCGNNNAKGIFLTPKMDDTSKDIGITVEPQFLEDHMDQENKSVIPKQIAFSVRLALVCRAPWVSHPAHLELMNAPRPLAVRLAPAQLPPGPHFASIDAYDVSCVEKGPVFRVPVTVLQPQPLDGAPGAPQIEERGAVFRPAGMRRHVALPPPEATWGVVRLWRRGGEPGARFLVHAMQLVPRRSCRAHDTHRLLALAPHAPAVAPFRVLGGVTLEVVIAKYWANAGDVTVDYTIEFHGLKPDFGPRLVMSGAALGVVRLQALRPQDVQPAATLKHIEHVYRPAESKLVPLTSRDVIPPSRQIYQLINTYTFHIPKATEVAPLVPMLCDMLYESEFESQMWMLYNSCKQLIAVGDAYPTKYSAKVEKGEYTLRLSVRHESRALLERLADLPLALQQRLAQPLTLDAYAEQAQVLAGGECVCVRVCVSVRHESRALLERLADLPLALQQRLAQPLTLDAYAEQAQVLAGGECVCVRVCVSVRHESRALLERLADLPLALQQRLAQPLTLDAYAEQAQVLAGGECVCVRVCVSVRHESRALLERLADLPLALQQRLAQPLTLDAYAEQAQALTGGKKFTSASMASGDILPLYFTPVPSDKMPRAAGAGAALLGAVSFAKDELGLKADAYPLQLAACEASRRAREAAREPARAREKYGDALRDFTAGWLPKLGTYPRSWPRARRRAARARRRASRRARARSTATRCATSPPAGCPSSVRTRAAGRVRGAAPRARGGARAGARAREVRRRAARLHRRLAAQARYVPAQLAACEAPRRAREAAREPARAREKYGDALRDFTAGWLPKLGTYPRSWPRARRRAARARRRASRRARARSTATRCATSPPAGCPSSVRTRAAGRVRGAAPRARGGARAGARAREVRRRAARLHRRLAAQARYVPAQLAACEAPRRAREAAREPARAREKYGDALRDFTAGWLPKLGTYPRSWPRARRRAARARRRASRRARARSTATRCATSPPAGCPSSVRTRAAGRVRGAAPRARGGARAGARAREVRRRAARLHRRLAAQARYVPAQLAACEAPRRAREAAREPARAREKYGDALRDFTAGWLPKLGTYPRSWPRARRRAARARRRASRRARARSTATRCATSPPAGCPSSVRTRAAGRVRGAAPRARGGARAGARAREVRRRAARLHRRLAAQARYVPAQLAACEAPRRAREAAREPARAREKYGDALRDFTAGWLPKLGTYPRSWPRARRRAARARRRASRRARARSTATRCATSPPAGCPSSVRTRAAGRVRGAAPRARGGARAGARAREVRRRAARLHRRLAAQARYVPAQLAACEAPRRAREAAREPARAREKYGDALRDFTAGWLPKLGTYPRSWPRARRRAARARRRASRRARARSTATRCATSPPAGCPSSVRTRAAGRVRGAAPRARGGARAGARAREVRRRAARLHRRLAAQARYVPAQLAACEAPRRAREAAREPARAREKYGDALRDFTAGWLPKLGTYPRSWPRARRRAARARRRASRRARARSTATRCATSPPAGCPSSVRTRAAGRVRGAAPRARGGARAGARAREVRRRAARLHRRLAAQARYVPAQLAACEAPRRAREAAREPARAREKYGDALRDFTAGWLPKLGTYPRSWPRARRRAARARRRASRRARARSTATRCATSPPAGCPSSVRTRAAGRVRGAAPRARGGARAGARAREVRRRAARLHRRLAAQARYVPAQLAACEAPRRAREAAREPARAREKYGDALRDFTAGWLPKLGTYPRSWPRARRRAARARRRASRRARARSTATRCATSPPAGCPSSVRTRAAGRVRGAAPRARGGARAGARAREVRRRAARLHRRLAAQARYVPAQLAACEAPRRAREAAREPARAREKYGDALRDFTAGWLPKLGTYPRSWPRARRRAARARRRASRRARARSTATRCATSPPAGCPSSVRTRAAGRVRGAAPRARGGARAGARAREVRRRAARLHRRLAAQARYVPAQLAACEAPRRAREAAREPARAREKYGDALRDFTAGWLPKLGTYPRSWPRARRRAARARRRASRRARARSTATRCATSPPAGCPSSVRTRAAGRVRGAAPRARGGARAGARAREVRRRAARLHRRLAAQARYVPAQLAACEAPRRAREAAREPARAREKYGDALRDFTAGWLPKLEGEKLEQVYEELVSKFPTFLGAHVAYLNALDPPADPKKLPSIDEDPDVTTAWCEQLIAIADKVIKQIDQEKLLAYLGMKNDTRSDASKIKQERERQKVQLVEALCRRGTALCRLRALAAAAARDSLADALQQNMADLLKFTDLSDAKTLQYGVWHAAALAQWGRCARLLARLQDERAARDTDERLARVAQRLGWRFLRDHTLAQLPARYPAHYRPF</sequence>
<protein>
    <recommendedName>
        <fullName evidence="4">Tripeptidyl-peptidase 2</fullName>
        <ecNumber evidence="3">3.4.14.10</ecNumber>
    </recommendedName>
    <alternativeName>
        <fullName evidence="9">Tripeptidyl aminopeptidase</fullName>
    </alternativeName>
</protein>
<accession>A0AAU9UVW0</accession>
<evidence type="ECO:0000256" key="3">
    <source>
        <dbReference type="ARBA" id="ARBA00012462"/>
    </source>
</evidence>
<feature type="compositionally biased region" description="Low complexity" evidence="12">
    <location>
        <begin position="1231"/>
        <end position="1240"/>
    </location>
</feature>
<evidence type="ECO:0000256" key="11">
    <source>
        <dbReference type="SAM" id="Coils"/>
    </source>
</evidence>
<dbReference type="GO" id="GO:0004177">
    <property type="term" value="F:aminopeptidase activity"/>
    <property type="evidence" value="ECO:0007669"/>
    <property type="project" value="UniProtKB-KW"/>
</dbReference>
<reference evidence="18" key="1">
    <citation type="submission" date="2022-03" db="EMBL/GenBank/DDBJ databases">
        <authorList>
            <person name="Tunstrom K."/>
        </authorList>
    </citation>
    <scope>NUCLEOTIDE SEQUENCE</scope>
</reference>
<dbReference type="FunFam" id="3.40.50.200:FF:000039">
    <property type="entry name" value="Predicted protein"/>
    <property type="match status" value="1"/>
</dbReference>
<feature type="compositionally biased region" description="Low complexity" evidence="12">
    <location>
        <begin position="2303"/>
        <end position="2312"/>
    </location>
</feature>
<dbReference type="PROSITE" id="PS51892">
    <property type="entry name" value="SUBTILASE"/>
    <property type="match status" value="1"/>
</dbReference>
<feature type="compositionally biased region" description="Low complexity" evidence="12">
    <location>
        <begin position="1901"/>
        <end position="1910"/>
    </location>
</feature>
<feature type="region of interest" description="Disordered" evidence="12">
    <location>
        <begin position="2429"/>
        <end position="2481"/>
    </location>
</feature>
<feature type="compositionally biased region" description="Low complexity" evidence="12">
    <location>
        <begin position="1786"/>
        <end position="1807"/>
    </location>
</feature>
<dbReference type="InterPro" id="IPR046940">
    <property type="entry name" value="TPPII_Ig-like_sf"/>
</dbReference>
<dbReference type="Gene3D" id="6.10.250.3080">
    <property type="match status" value="1"/>
</dbReference>
<feature type="compositionally biased region" description="Low complexity" evidence="12">
    <location>
        <begin position="1633"/>
        <end position="1642"/>
    </location>
</feature>
<feature type="compositionally biased region" description="Low complexity" evidence="12">
    <location>
        <begin position="2054"/>
        <end position="2075"/>
    </location>
</feature>
<feature type="compositionally biased region" description="Low complexity" evidence="12">
    <location>
        <begin position="1365"/>
        <end position="1374"/>
    </location>
</feature>
<dbReference type="InterPro" id="IPR036852">
    <property type="entry name" value="Peptidase_S8/S53_dom_sf"/>
</dbReference>
<dbReference type="InterPro" id="IPR023828">
    <property type="entry name" value="Peptidase_S8_Ser-AS"/>
</dbReference>
<dbReference type="InterPro" id="IPR034051">
    <property type="entry name" value="TPP_II_domain"/>
</dbReference>
<evidence type="ECO:0000256" key="1">
    <source>
        <dbReference type="ARBA" id="ARBA00001910"/>
    </source>
</evidence>
<proteinExistence type="inferred from homology"/>
<feature type="domain" description="Tripeptidyl-peptidase II first Ig-like" evidence="16">
    <location>
        <begin position="531"/>
        <end position="651"/>
    </location>
</feature>
<dbReference type="PRINTS" id="PR00723">
    <property type="entry name" value="SUBTILISIN"/>
</dbReference>
<feature type="compositionally biased region" description="Low complexity" evidence="12">
    <location>
        <begin position="1652"/>
        <end position="1673"/>
    </location>
</feature>
<dbReference type="Proteomes" id="UP001153954">
    <property type="component" value="Unassembled WGS sequence"/>
</dbReference>
<evidence type="ECO:0000259" key="15">
    <source>
        <dbReference type="Pfam" id="PF12583"/>
    </source>
</evidence>
<evidence type="ECO:0000259" key="17">
    <source>
        <dbReference type="Pfam" id="PF21316"/>
    </source>
</evidence>
<name>A0AAU9UVW0_EUPED</name>
<evidence type="ECO:0000256" key="9">
    <source>
        <dbReference type="ARBA" id="ARBA00032232"/>
    </source>
</evidence>
<evidence type="ECO:0000256" key="2">
    <source>
        <dbReference type="ARBA" id="ARBA00011073"/>
    </source>
</evidence>
<dbReference type="InterPro" id="IPR000209">
    <property type="entry name" value="Peptidase_S8/S53_dom"/>
</dbReference>
<dbReference type="Gene3D" id="1.25.40.710">
    <property type="match status" value="1"/>
</dbReference>
<dbReference type="Pfam" id="PF12583">
    <property type="entry name" value="TPPII_C"/>
    <property type="match status" value="1"/>
</dbReference>
<evidence type="ECO:0000256" key="12">
    <source>
        <dbReference type="SAM" id="MobiDB-lite"/>
    </source>
</evidence>
<feature type="region of interest" description="Disordered" evidence="12">
    <location>
        <begin position="1491"/>
        <end position="1543"/>
    </location>
</feature>
<feature type="region of interest" description="Disordered" evidence="12">
    <location>
        <begin position="1759"/>
        <end position="1811"/>
    </location>
</feature>
<feature type="active site" description="Charge relay system" evidence="10">
    <location>
        <position position="44"/>
    </location>
</feature>
<comment type="caution">
    <text evidence="18">The sequence shown here is derived from an EMBL/GenBank/DDBJ whole genome shotgun (WGS) entry which is preliminary data.</text>
</comment>
<dbReference type="GO" id="GO:0004252">
    <property type="term" value="F:serine-type endopeptidase activity"/>
    <property type="evidence" value="ECO:0007669"/>
    <property type="project" value="UniProtKB-UniRule"/>
</dbReference>
<evidence type="ECO:0000256" key="10">
    <source>
        <dbReference type="PROSITE-ProRule" id="PRU01240"/>
    </source>
</evidence>
<feature type="compositionally biased region" description="Low complexity" evidence="12">
    <location>
        <begin position="2571"/>
        <end position="2580"/>
    </location>
</feature>
<dbReference type="Pfam" id="PF00082">
    <property type="entry name" value="Peptidase_S8"/>
    <property type="match status" value="1"/>
</dbReference>
<feature type="compositionally biased region" description="Low complexity" evidence="12">
    <location>
        <begin position="1767"/>
        <end position="1776"/>
    </location>
</feature>
<dbReference type="SUPFAM" id="SSF52743">
    <property type="entry name" value="Subtilisin-like"/>
    <property type="match status" value="1"/>
</dbReference>
<evidence type="ECO:0000259" key="14">
    <source>
        <dbReference type="Pfam" id="PF12580"/>
    </source>
</evidence>
<feature type="domain" description="Tripeptidyl peptidase II second Ig-like" evidence="14">
    <location>
        <begin position="1063"/>
        <end position="1137"/>
    </location>
</feature>
<dbReference type="InterPro" id="IPR022229">
    <property type="entry name" value="TPPII_Ig-like-2"/>
</dbReference>
<dbReference type="GO" id="GO:0008240">
    <property type="term" value="F:tripeptidyl-peptidase activity"/>
    <property type="evidence" value="ECO:0007669"/>
    <property type="project" value="UniProtKB-EC"/>
</dbReference>
<dbReference type="Gene3D" id="2.60.40.3170">
    <property type="match status" value="1"/>
</dbReference>
<feature type="domain" description="Tripeptidyl peptidase II second Ig-like" evidence="14">
    <location>
        <begin position="1012"/>
        <end position="1057"/>
    </location>
</feature>
<dbReference type="CDD" id="cd04857">
    <property type="entry name" value="Peptidases_S8_Tripeptidyl_Aminopeptidase_II"/>
    <property type="match status" value="1"/>
</dbReference>
<comment type="similarity">
    <text evidence="2 10">Belongs to the peptidase S8 family.</text>
</comment>
<feature type="region of interest" description="Disordered" evidence="12">
    <location>
        <begin position="1893"/>
        <end position="1945"/>
    </location>
</feature>
<dbReference type="EC" id="3.4.14.10" evidence="3"/>
<feature type="compositionally biased region" description="Low complexity" evidence="12">
    <location>
        <begin position="2590"/>
        <end position="2611"/>
    </location>
</feature>
<feature type="compositionally biased region" description="Low complexity" evidence="12">
    <location>
        <begin position="1384"/>
        <end position="1405"/>
    </location>
</feature>
<feature type="active site" description="Charge relay system" evidence="10">
    <location>
        <position position="458"/>
    </location>
</feature>
<feature type="region of interest" description="Disordered" evidence="12">
    <location>
        <begin position="2563"/>
        <end position="2615"/>
    </location>
</feature>
<dbReference type="GO" id="GO:0006508">
    <property type="term" value="P:proteolysis"/>
    <property type="evidence" value="ECO:0007669"/>
    <property type="project" value="UniProtKB-KW"/>
</dbReference>
<evidence type="ECO:0000259" key="16">
    <source>
        <dbReference type="Pfam" id="PF21223"/>
    </source>
</evidence>
<gene>
    <name evidence="18" type="ORF">EEDITHA_LOCUS16703</name>
</gene>
<dbReference type="Pfam" id="PF21223">
    <property type="entry name" value="TPPII_Ig-like-1"/>
    <property type="match status" value="1"/>
</dbReference>
<feature type="compositionally biased region" description="Low complexity" evidence="12">
    <location>
        <begin position="1250"/>
        <end position="1271"/>
    </location>
</feature>
<evidence type="ECO:0000256" key="5">
    <source>
        <dbReference type="ARBA" id="ARBA00022438"/>
    </source>
</evidence>